<dbReference type="Pfam" id="PF08293">
    <property type="entry name" value="MRP-S33"/>
    <property type="match status" value="1"/>
</dbReference>
<accession>A0A2I1CGJ3</accession>
<comment type="subcellular location">
    <subcellularLocation>
        <location evidence="1">Mitochondrion</location>
    </subcellularLocation>
</comment>
<evidence type="ECO:0000313" key="8">
    <source>
        <dbReference type="Proteomes" id="UP000234474"/>
    </source>
</evidence>
<evidence type="ECO:0000256" key="3">
    <source>
        <dbReference type="ARBA" id="ARBA00022980"/>
    </source>
</evidence>
<dbReference type="GO" id="GO:0005739">
    <property type="term" value="C:mitochondrion"/>
    <property type="evidence" value="ECO:0007669"/>
    <property type="project" value="UniProtKB-SubCell"/>
</dbReference>
<dbReference type="InterPro" id="IPR013219">
    <property type="entry name" value="Ribosomal_mS33"/>
</dbReference>
<name>A0A2I1CGJ3_ASPN1</name>
<dbReference type="Proteomes" id="UP000234474">
    <property type="component" value="Unassembled WGS sequence"/>
</dbReference>
<dbReference type="GO" id="GO:0005840">
    <property type="term" value="C:ribosome"/>
    <property type="evidence" value="ECO:0007669"/>
    <property type="project" value="UniProtKB-KW"/>
</dbReference>
<reference evidence="8" key="1">
    <citation type="journal article" date="2018" name="Proc. Natl. Acad. Sci. U.S.A.">
        <title>Linking secondary metabolites to gene clusters through genome sequencing of six diverse Aspergillus species.</title>
        <authorList>
            <person name="Kaerboelling I."/>
            <person name="Vesth T.C."/>
            <person name="Frisvad J.C."/>
            <person name="Nybo J.L."/>
            <person name="Theobald S."/>
            <person name="Kuo A."/>
            <person name="Bowyer P."/>
            <person name="Matsuda Y."/>
            <person name="Mondo S."/>
            <person name="Lyhne E.K."/>
            <person name="Kogle M.E."/>
            <person name="Clum A."/>
            <person name="Lipzen A."/>
            <person name="Salamov A."/>
            <person name="Ngan C.Y."/>
            <person name="Daum C."/>
            <person name="Chiniquy J."/>
            <person name="Barry K."/>
            <person name="LaButti K."/>
            <person name="Haridas S."/>
            <person name="Simmons B.A."/>
            <person name="Magnuson J.K."/>
            <person name="Mortensen U.H."/>
            <person name="Larsen T.O."/>
            <person name="Grigoriev I.V."/>
            <person name="Baker S.E."/>
            <person name="Andersen M.R."/>
        </authorList>
    </citation>
    <scope>NUCLEOTIDE SEQUENCE [LARGE SCALE GENOMIC DNA]</scope>
    <source>
        <strain evidence="8">IBT 16806</strain>
    </source>
</reference>
<evidence type="ECO:0000256" key="1">
    <source>
        <dbReference type="ARBA" id="ARBA00004173"/>
    </source>
</evidence>
<dbReference type="OrthoDB" id="2257454at2759"/>
<keyword evidence="5" id="KW-0687">Ribonucleoprotein</keyword>
<comment type="caution">
    <text evidence="7">The sequence shown here is derived from an EMBL/GenBank/DDBJ whole genome shotgun (WGS) entry which is preliminary data.</text>
</comment>
<dbReference type="VEuPathDB" id="FungiDB:P174DRAFT_88674"/>
<sequence>MAASCSRILELAKTQCRIFSLNFNPQRLRLGNKVLRQRLRGPALAAWYPRKTVSFRDLQDAYRPLGLTVFDEYEDDREEAIQIAKLRGKGRPKKKRTAAGMTLILVQRLLLTSTQNHDRRRRRNSQDHTGVTMSYVVGIHQTQFSLRSVDTP</sequence>
<evidence type="ECO:0000256" key="4">
    <source>
        <dbReference type="ARBA" id="ARBA00023128"/>
    </source>
</evidence>
<proteinExistence type="inferred from homology"/>
<keyword evidence="3" id="KW-0689">Ribosomal protein</keyword>
<dbReference type="GeneID" id="36539826"/>
<dbReference type="GO" id="GO:1990904">
    <property type="term" value="C:ribonucleoprotein complex"/>
    <property type="evidence" value="ECO:0007669"/>
    <property type="project" value="UniProtKB-KW"/>
</dbReference>
<dbReference type="EMBL" id="MSZS01000002">
    <property type="protein sequence ID" value="PKX96738.1"/>
    <property type="molecule type" value="Genomic_DNA"/>
</dbReference>
<keyword evidence="4" id="KW-0496">Mitochondrion</keyword>
<comment type="similarity">
    <text evidence="2">Belongs to the mitochondrion-specific ribosomal protein mS33 family.</text>
</comment>
<evidence type="ECO:0000256" key="5">
    <source>
        <dbReference type="ARBA" id="ARBA00023274"/>
    </source>
</evidence>
<evidence type="ECO:0000313" key="7">
    <source>
        <dbReference type="EMBL" id="PKX96738.1"/>
    </source>
</evidence>
<dbReference type="OMA" id="DHTGVTM"/>
<dbReference type="PANTHER" id="PTHR13362:SF2">
    <property type="entry name" value="SMALL RIBOSOMAL SUBUNIT PROTEIN MS33"/>
    <property type="match status" value="1"/>
</dbReference>
<dbReference type="STRING" id="1392255.A0A2I1CGJ3"/>
<dbReference type="PANTHER" id="PTHR13362">
    <property type="entry name" value="MITOCHONDRIAL RIBOSOMAL PROTEIN S33"/>
    <property type="match status" value="1"/>
</dbReference>
<dbReference type="RefSeq" id="XP_024685333.1">
    <property type="nucleotide sequence ID" value="XM_024832488.1"/>
</dbReference>
<organism evidence="7 8">
    <name type="scientific">Aspergillus novofumigatus (strain IBT 16806)</name>
    <dbReference type="NCBI Taxonomy" id="1392255"/>
    <lineage>
        <taxon>Eukaryota</taxon>
        <taxon>Fungi</taxon>
        <taxon>Dikarya</taxon>
        <taxon>Ascomycota</taxon>
        <taxon>Pezizomycotina</taxon>
        <taxon>Eurotiomycetes</taxon>
        <taxon>Eurotiomycetidae</taxon>
        <taxon>Eurotiales</taxon>
        <taxon>Aspergillaceae</taxon>
        <taxon>Aspergillus</taxon>
        <taxon>Aspergillus subgen. Fumigati</taxon>
    </lineage>
</organism>
<gene>
    <name evidence="7" type="ORF">P174DRAFT_88674</name>
</gene>
<protein>
    <recommendedName>
        <fullName evidence="6">Small ribosomal subunit protein mS33</fullName>
    </recommendedName>
</protein>
<evidence type="ECO:0000256" key="6">
    <source>
        <dbReference type="ARBA" id="ARBA00035132"/>
    </source>
</evidence>
<evidence type="ECO:0000256" key="2">
    <source>
        <dbReference type="ARBA" id="ARBA00008970"/>
    </source>
</evidence>
<keyword evidence="8" id="KW-1185">Reference proteome</keyword>
<dbReference type="AlphaFoldDB" id="A0A2I1CGJ3"/>